<evidence type="ECO:0000313" key="2">
    <source>
        <dbReference type="EMBL" id="QNE22909.1"/>
    </source>
</evidence>
<feature type="transmembrane region" description="Helical" evidence="1">
    <location>
        <begin position="528"/>
        <end position="550"/>
    </location>
</feature>
<feature type="transmembrane region" description="Helical" evidence="1">
    <location>
        <begin position="317"/>
        <end position="334"/>
    </location>
</feature>
<keyword evidence="1" id="KW-1133">Transmembrane helix</keyword>
<organism evidence="2 3">
    <name type="scientific">Kribbella qitaiheensis</name>
    <dbReference type="NCBI Taxonomy" id="1544730"/>
    <lineage>
        <taxon>Bacteria</taxon>
        <taxon>Bacillati</taxon>
        <taxon>Actinomycetota</taxon>
        <taxon>Actinomycetes</taxon>
        <taxon>Propionibacteriales</taxon>
        <taxon>Kribbellaceae</taxon>
        <taxon>Kribbella</taxon>
    </lineage>
</organism>
<feature type="transmembrane region" description="Helical" evidence="1">
    <location>
        <begin position="238"/>
        <end position="258"/>
    </location>
</feature>
<keyword evidence="1" id="KW-0812">Transmembrane</keyword>
<evidence type="ECO:0000313" key="3">
    <source>
        <dbReference type="Proteomes" id="UP000515563"/>
    </source>
</evidence>
<keyword evidence="3" id="KW-1185">Reference proteome</keyword>
<accession>A0A7G6X9J4</accession>
<feature type="transmembrane region" description="Helical" evidence="1">
    <location>
        <begin position="496"/>
        <end position="516"/>
    </location>
</feature>
<feature type="transmembrane region" description="Helical" evidence="1">
    <location>
        <begin position="29"/>
        <end position="48"/>
    </location>
</feature>
<dbReference type="KEGG" id="kqi:F1D05_12955"/>
<feature type="transmembrane region" description="Helical" evidence="1">
    <location>
        <begin position="270"/>
        <end position="289"/>
    </location>
</feature>
<dbReference type="EMBL" id="CP043661">
    <property type="protein sequence ID" value="QNE22909.1"/>
    <property type="molecule type" value="Genomic_DNA"/>
</dbReference>
<feature type="transmembrane region" description="Helical" evidence="1">
    <location>
        <begin position="442"/>
        <end position="462"/>
    </location>
</feature>
<feature type="transmembrane region" description="Helical" evidence="1">
    <location>
        <begin position="407"/>
        <end position="430"/>
    </location>
</feature>
<sequence>MVGYWLLVPITGVLLLAWIGDSGGESIRFFITWLLAVLLPGTLLWRALAGGRSVSQDLGFGAVLGLAWQLATWAICTAIGLPLLQWAAAALLVLTFAVVPALRPHLGLRGMAPAPPRWWHGLLVASLLLAVLRTVASLLRALPLPPEAAVRNQDIWYQLGLVQVLTEHVPPPDPSALGEPLIYHWFATASMASGSVMSDVDPPQVLLHQWPITMVLTLVLVGWAAGEALSERRWVGPIAGALAGVLPGALQLAVSPTVNMAGAQSVQSPTGTMAAVVLLGLVGPTVLILRREAGRGAWVAMVMLLGLAGGTKPTLLPIMLVGCLFAGAFTWLAERRPPWRLVFLTGLSALLLLASSFTLIGSAQGSRIQFFAALRVQPYYQSVTGDMSLPATGGWFIQSVASGDPRMILFIATLATWYLVTEVPRLLALLGMSIKPVRRDPAYWWSGGCVAAGVGITLVFSHTGYSEYYFLTAVLALGIVAAVAVGADLARRADLLSLVITAWAGALTASALFLYWPVKPGIHTVARSLTTLVVPFAILAVVGAVVILLVNRARDAAAIAVQVIVLTIAASLPAQLVNLGAGIQAMVEPRPAPNETSRTYLTQDEQDAMLWLRKHKEKDDVAITNVFCLPVRYRPGCAEDAYWVSGLSGVQLYLGGWAYAPANLAADYQTSFLTRPPPWPDRLKDSLDAIERPTPRLLTKLRNEVGVDWIVADLRAGSVSLALDKLAVPAFSNRDMRIYRLK</sequence>
<evidence type="ECO:0000256" key="1">
    <source>
        <dbReference type="SAM" id="Phobius"/>
    </source>
</evidence>
<protein>
    <submittedName>
        <fullName evidence="2">Uncharacterized protein</fullName>
    </submittedName>
</protein>
<dbReference type="Proteomes" id="UP000515563">
    <property type="component" value="Chromosome"/>
</dbReference>
<feature type="transmembrane region" description="Helical" evidence="1">
    <location>
        <begin position="118"/>
        <end position="136"/>
    </location>
</feature>
<reference evidence="2 3" key="2">
    <citation type="journal article" date="2020" name="Microbiol. Resour. Announc.">
        <title>Antarctic desert soil bacteria exhibit high novel natural product potential, evaluated through long-read genome sequencing and comparative genomics.</title>
        <authorList>
            <person name="Benaud N."/>
            <person name="Edwards R.J."/>
            <person name="Amos T.G."/>
            <person name="D'Agostino P.M."/>
            <person name="Gutierrez-Chavez C."/>
            <person name="Montgomery K."/>
            <person name="Nicetic I."/>
            <person name="Ferrari B.C."/>
        </authorList>
    </citation>
    <scope>NUCLEOTIDE SEQUENCE [LARGE SCALE GENOMIC DNA]</scope>
    <source>
        <strain evidence="2 3">SPB151</strain>
    </source>
</reference>
<name>A0A7G6X9J4_9ACTN</name>
<feature type="transmembrane region" description="Helical" evidence="1">
    <location>
        <begin position="86"/>
        <end position="106"/>
    </location>
</feature>
<feature type="transmembrane region" description="Helical" evidence="1">
    <location>
        <begin position="341"/>
        <end position="360"/>
    </location>
</feature>
<feature type="transmembrane region" description="Helical" evidence="1">
    <location>
        <begin position="207"/>
        <end position="226"/>
    </location>
</feature>
<feature type="transmembrane region" description="Helical" evidence="1">
    <location>
        <begin position="557"/>
        <end position="576"/>
    </location>
</feature>
<feature type="transmembrane region" description="Helical" evidence="1">
    <location>
        <begin position="468"/>
        <end position="489"/>
    </location>
</feature>
<feature type="transmembrane region" description="Helical" evidence="1">
    <location>
        <begin position="60"/>
        <end position="80"/>
    </location>
</feature>
<keyword evidence="1" id="KW-0472">Membrane</keyword>
<proteinExistence type="predicted"/>
<gene>
    <name evidence="2" type="ORF">F1D05_12955</name>
</gene>
<reference evidence="3" key="1">
    <citation type="submission" date="2019-09" db="EMBL/GenBank/DDBJ databases">
        <title>Antimicrobial potential of Antarctic Bacteria.</title>
        <authorList>
            <person name="Benaud N."/>
            <person name="Edwards R.J."/>
            <person name="Ferrari B.C."/>
        </authorList>
    </citation>
    <scope>NUCLEOTIDE SEQUENCE [LARGE SCALE GENOMIC DNA]</scope>
    <source>
        <strain evidence="3">SPB151</strain>
    </source>
</reference>
<feature type="transmembrane region" description="Helical" evidence="1">
    <location>
        <begin position="296"/>
        <end position="311"/>
    </location>
</feature>
<dbReference type="AlphaFoldDB" id="A0A7G6X9J4"/>